<dbReference type="EMBL" id="UFVB01000001">
    <property type="protein sequence ID" value="SUW94219.1"/>
    <property type="molecule type" value="Genomic_DNA"/>
</dbReference>
<protein>
    <recommendedName>
        <fullName evidence="4">Conjugal transfer protein TraG</fullName>
    </recommendedName>
</protein>
<evidence type="ECO:0000313" key="2">
    <source>
        <dbReference type="EMBL" id="SUW94219.1"/>
    </source>
</evidence>
<feature type="region of interest" description="Disordered" evidence="1">
    <location>
        <begin position="186"/>
        <end position="233"/>
    </location>
</feature>
<accession>A0AAX2M369</accession>
<sequence length="307" mass="32172">MNEVLSDKSSFSETDKKALEGSISAYASGSAGIEIFGNGGKIGGEIKGTASIGTGSTETQEYSRSLSKEGQAAFDKMYAEKLGNIIKSNDSVASAYSNALSTSTGSEFADAKQKAHSYSEASQYSEAIQASNLPNMAENYIAENNLGGTREQQVAAAAKGLENLAARGDLQGLLHYANMNTAKPNADGIHDVSNKSYYSPSSVGANNAHNNDTVANQNKLNSLGTTGGNNIRNEFNQQSGAAISNFKNQGTSTSNVVNNSAKDAIVEQDANRRMGVNPSSYIIQDASKSGNELAKEAQGLFDAMSKK</sequence>
<reference evidence="2 3" key="1">
    <citation type="submission" date="2018-06" db="EMBL/GenBank/DDBJ databases">
        <authorList>
            <consortium name="Pathogen Informatics"/>
            <person name="Doyle S."/>
        </authorList>
    </citation>
    <scope>NUCLEOTIDE SEQUENCE [LARGE SCALE GENOMIC DNA]</scope>
    <source>
        <strain evidence="2 3">NCTC13105</strain>
    </source>
</reference>
<name>A0AAX2M369_CAMJU</name>
<gene>
    <name evidence="2" type="ORF">NCTC13105_01814</name>
</gene>
<evidence type="ECO:0000313" key="3">
    <source>
        <dbReference type="Proteomes" id="UP000254131"/>
    </source>
</evidence>
<evidence type="ECO:0000256" key="1">
    <source>
        <dbReference type="SAM" id="MobiDB-lite"/>
    </source>
</evidence>
<dbReference type="Proteomes" id="UP000254131">
    <property type="component" value="Unassembled WGS sequence"/>
</dbReference>
<feature type="compositionally biased region" description="Polar residues" evidence="1">
    <location>
        <begin position="194"/>
        <end position="233"/>
    </location>
</feature>
<comment type="caution">
    <text evidence="2">The sequence shown here is derived from an EMBL/GenBank/DDBJ whole genome shotgun (WGS) entry which is preliminary data.</text>
</comment>
<dbReference type="RefSeq" id="WP_240693771.1">
    <property type="nucleotide sequence ID" value="NZ_CP012221.1"/>
</dbReference>
<dbReference type="AlphaFoldDB" id="A0AAX2M369"/>
<evidence type="ECO:0008006" key="4">
    <source>
        <dbReference type="Google" id="ProtNLM"/>
    </source>
</evidence>
<organism evidence="2 3">
    <name type="scientific">Campylobacter jejuni</name>
    <dbReference type="NCBI Taxonomy" id="197"/>
    <lineage>
        <taxon>Bacteria</taxon>
        <taxon>Pseudomonadati</taxon>
        <taxon>Campylobacterota</taxon>
        <taxon>Epsilonproteobacteria</taxon>
        <taxon>Campylobacterales</taxon>
        <taxon>Campylobacteraceae</taxon>
        <taxon>Campylobacter</taxon>
    </lineage>
</organism>
<proteinExistence type="predicted"/>